<evidence type="ECO:0000313" key="3">
    <source>
        <dbReference type="EMBL" id="CAB4656104.1"/>
    </source>
</evidence>
<accession>A0A6J6L679</accession>
<keyword evidence="1" id="KW-0472">Membrane</keyword>
<evidence type="ECO:0000256" key="1">
    <source>
        <dbReference type="SAM" id="Phobius"/>
    </source>
</evidence>
<organism evidence="3">
    <name type="scientific">freshwater metagenome</name>
    <dbReference type="NCBI Taxonomy" id="449393"/>
    <lineage>
        <taxon>unclassified sequences</taxon>
        <taxon>metagenomes</taxon>
        <taxon>ecological metagenomes</taxon>
    </lineage>
</organism>
<evidence type="ECO:0000259" key="2">
    <source>
        <dbReference type="PROSITE" id="PS51782"/>
    </source>
</evidence>
<keyword evidence="1" id="KW-0812">Transmembrane</keyword>
<dbReference type="EMBL" id="CAEZWJ010000025">
    <property type="protein sequence ID" value="CAB4656104.1"/>
    <property type="molecule type" value="Genomic_DNA"/>
</dbReference>
<reference evidence="3" key="1">
    <citation type="submission" date="2020-05" db="EMBL/GenBank/DDBJ databases">
        <authorList>
            <person name="Chiriac C."/>
            <person name="Salcher M."/>
            <person name="Ghai R."/>
            <person name="Kavagutti S V."/>
        </authorList>
    </citation>
    <scope>NUCLEOTIDE SEQUENCE</scope>
</reference>
<dbReference type="CDD" id="cd00118">
    <property type="entry name" value="LysM"/>
    <property type="match status" value="1"/>
</dbReference>
<name>A0A6J6L679_9ZZZZ</name>
<feature type="transmembrane region" description="Helical" evidence="1">
    <location>
        <begin position="38"/>
        <end position="58"/>
    </location>
</feature>
<dbReference type="InterPro" id="IPR018392">
    <property type="entry name" value="LysM"/>
</dbReference>
<keyword evidence="1" id="KW-1133">Transmembrane helix</keyword>
<dbReference type="PROSITE" id="PS51782">
    <property type="entry name" value="LYSM"/>
    <property type="match status" value="1"/>
</dbReference>
<sequence length="117" mass="12513">MATTIDPLLFPSHTVRSNASRSVRPAVSQRTFQRRRMTVGAVLVFGLASVFITSGAFASNPAPTQQDIPRTVVAKSGDTLWDIARQVVPKGAIGDLVSEMVILNGSTIEPGQVIRIP</sequence>
<dbReference type="SMART" id="SM00257">
    <property type="entry name" value="LysM"/>
    <property type="match status" value="1"/>
</dbReference>
<dbReference type="InterPro" id="IPR036779">
    <property type="entry name" value="LysM_dom_sf"/>
</dbReference>
<proteinExistence type="predicted"/>
<protein>
    <submittedName>
        <fullName evidence="3">Unannotated protein</fullName>
    </submittedName>
</protein>
<dbReference type="Gene3D" id="3.10.350.10">
    <property type="entry name" value="LysM domain"/>
    <property type="match status" value="1"/>
</dbReference>
<feature type="domain" description="LysM" evidence="2">
    <location>
        <begin position="70"/>
        <end position="116"/>
    </location>
</feature>
<dbReference type="AlphaFoldDB" id="A0A6J6L679"/>
<dbReference type="Pfam" id="PF01476">
    <property type="entry name" value="LysM"/>
    <property type="match status" value="1"/>
</dbReference>
<gene>
    <name evidence="3" type="ORF">UFOPK2214_00916</name>
</gene>